<comment type="caution">
    <text evidence="3">The sequence shown here is derived from an EMBL/GenBank/DDBJ whole genome shotgun (WGS) entry which is preliminary data.</text>
</comment>
<sequence length="138" mass="14966">MAKKAGARSGTRQKARAQKHIELVRQVGQGEHSRVSTLEDSPASQSQQHTSSTAAQARPEETRERERSALPAETSRPTSAASKLAARRQAGRTAQRSAALVTPEHYAYVRRDLVIIMILAAIMFATLIVLHFVPALGG</sequence>
<evidence type="ECO:0000313" key="3">
    <source>
        <dbReference type="EMBL" id="RAQ95160.1"/>
    </source>
</evidence>
<proteinExistence type="predicted"/>
<feature type="compositionally biased region" description="Low complexity" evidence="1">
    <location>
        <begin position="43"/>
        <end position="57"/>
    </location>
</feature>
<organism evidence="3 4">
    <name type="scientific">Thermogemmatispora tikiterensis</name>
    <dbReference type="NCBI Taxonomy" id="1825093"/>
    <lineage>
        <taxon>Bacteria</taxon>
        <taxon>Bacillati</taxon>
        <taxon>Chloroflexota</taxon>
        <taxon>Ktedonobacteria</taxon>
        <taxon>Thermogemmatisporales</taxon>
        <taxon>Thermogemmatisporaceae</taxon>
        <taxon>Thermogemmatispora</taxon>
    </lineage>
</organism>
<feature type="compositionally biased region" description="Basic and acidic residues" evidence="1">
    <location>
        <begin position="58"/>
        <end position="68"/>
    </location>
</feature>
<feature type="transmembrane region" description="Helical" evidence="2">
    <location>
        <begin position="113"/>
        <end position="133"/>
    </location>
</feature>
<feature type="compositionally biased region" description="Basic residues" evidence="1">
    <location>
        <begin position="1"/>
        <end position="18"/>
    </location>
</feature>
<reference evidence="3 4" key="1">
    <citation type="submission" date="2016-08" db="EMBL/GenBank/DDBJ databases">
        <title>Analysis of Carbohydrate Active Enzymes in Thermogemmatispora T81 Reveals Carbohydrate Degradation Ability.</title>
        <authorList>
            <person name="Tomazini A."/>
            <person name="Lal S."/>
            <person name="Stott M."/>
            <person name="Henrissat B."/>
            <person name="Polikarpov I."/>
            <person name="Sparling R."/>
            <person name="Levin D.B."/>
        </authorList>
    </citation>
    <scope>NUCLEOTIDE SEQUENCE [LARGE SCALE GENOMIC DNA]</scope>
    <source>
        <strain evidence="3 4">T81</strain>
    </source>
</reference>
<keyword evidence="2" id="KW-0812">Transmembrane</keyword>
<keyword evidence="2" id="KW-0472">Membrane</keyword>
<evidence type="ECO:0000256" key="2">
    <source>
        <dbReference type="SAM" id="Phobius"/>
    </source>
</evidence>
<dbReference type="OrthoDB" id="162875at2"/>
<keyword evidence="4" id="KW-1185">Reference proteome</keyword>
<dbReference type="EMBL" id="MCIF01000002">
    <property type="protein sequence ID" value="RAQ95160.1"/>
    <property type="molecule type" value="Genomic_DNA"/>
</dbReference>
<keyword evidence="2" id="KW-1133">Transmembrane helix</keyword>
<dbReference type="RefSeq" id="WP_112427644.1">
    <property type="nucleotide sequence ID" value="NZ_MCIF01000002.1"/>
</dbReference>
<dbReference type="AlphaFoldDB" id="A0A328VHD4"/>
<dbReference type="Proteomes" id="UP000248706">
    <property type="component" value="Unassembled WGS sequence"/>
</dbReference>
<gene>
    <name evidence="3" type="ORF">A4R35_06405</name>
</gene>
<name>A0A328VHD4_9CHLR</name>
<evidence type="ECO:0000313" key="4">
    <source>
        <dbReference type="Proteomes" id="UP000248706"/>
    </source>
</evidence>
<accession>A0A328VHD4</accession>
<evidence type="ECO:0000256" key="1">
    <source>
        <dbReference type="SAM" id="MobiDB-lite"/>
    </source>
</evidence>
<feature type="region of interest" description="Disordered" evidence="1">
    <location>
        <begin position="1"/>
        <end position="97"/>
    </location>
</feature>
<protein>
    <submittedName>
        <fullName evidence="3">Uncharacterized protein</fullName>
    </submittedName>
</protein>